<accession>A0A5N6J8H0</accession>
<dbReference type="AlphaFoldDB" id="A0A5N6J8H0"/>
<evidence type="ECO:0000313" key="2">
    <source>
        <dbReference type="EMBL" id="KAB8274570.1"/>
    </source>
</evidence>
<keyword evidence="1" id="KW-0812">Transmembrane</keyword>
<proteinExistence type="predicted"/>
<organism evidence="2 3">
    <name type="scientific">Aspergillus minisclerotigenes</name>
    <dbReference type="NCBI Taxonomy" id="656917"/>
    <lineage>
        <taxon>Eukaryota</taxon>
        <taxon>Fungi</taxon>
        <taxon>Dikarya</taxon>
        <taxon>Ascomycota</taxon>
        <taxon>Pezizomycotina</taxon>
        <taxon>Eurotiomycetes</taxon>
        <taxon>Eurotiomycetidae</taxon>
        <taxon>Eurotiales</taxon>
        <taxon>Aspergillaceae</taxon>
        <taxon>Aspergillus</taxon>
        <taxon>Aspergillus subgen. Circumdati</taxon>
    </lineage>
</organism>
<keyword evidence="3" id="KW-1185">Reference proteome</keyword>
<keyword evidence="1" id="KW-1133">Transmembrane helix</keyword>
<protein>
    <submittedName>
        <fullName evidence="2">Uncharacterized protein</fullName>
    </submittedName>
</protein>
<name>A0A5N6J8H0_9EURO</name>
<dbReference type="Proteomes" id="UP000326289">
    <property type="component" value="Unassembled WGS sequence"/>
</dbReference>
<reference evidence="2 3" key="1">
    <citation type="submission" date="2019-04" db="EMBL/GenBank/DDBJ databases">
        <title>Fungal friends and foes A comparative genomics study of 23 Aspergillus species from section Flavi.</title>
        <authorList>
            <consortium name="DOE Joint Genome Institute"/>
            <person name="Kjaerbolling I."/>
            <person name="Vesth T.C."/>
            <person name="Frisvad J.C."/>
            <person name="Nybo J.L."/>
            <person name="Theobald S."/>
            <person name="Kildgaard S."/>
            <person name="Petersen T.I."/>
            <person name="Kuo A."/>
            <person name="Sato A."/>
            <person name="Lyhne E.K."/>
            <person name="Kogle M.E."/>
            <person name="Wiebenga A."/>
            <person name="Kun R.S."/>
            <person name="Lubbers R.J."/>
            <person name="Makela M.R."/>
            <person name="Barry K."/>
            <person name="Chovatia M."/>
            <person name="Clum A."/>
            <person name="Daum C."/>
            <person name="Haridas S."/>
            <person name="He G."/>
            <person name="LaButti K."/>
            <person name="Lipzen A."/>
            <person name="Mondo S."/>
            <person name="Pangilinan J."/>
            <person name="Riley R."/>
            <person name="Salamov A."/>
            <person name="Simmons B.A."/>
            <person name="Magnuson J.K."/>
            <person name="Henrissat B."/>
            <person name="Mortensen U.H."/>
            <person name="Larsen T.O."/>
            <person name="De vries R.P."/>
            <person name="Grigoriev I.V."/>
            <person name="Machida M."/>
            <person name="Baker S.E."/>
            <person name="Andersen M.R."/>
        </authorList>
    </citation>
    <scope>NUCLEOTIDE SEQUENCE [LARGE SCALE GENOMIC DNA]</scope>
    <source>
        <strain evidence="2 3">CBS 117635</strain>
    </source>
</reference>
<keyword evidence="1" id="KW-0472">Membrane</keyword>
<gene>
    <name evidence="2" type="ORF">BDV30DRAFT_88451</name>
</gene>
<evidence type="ECO:0000313" key="3">
    <source>
        <dbReference type="Proteomes" id="UP000326289"/>
    </source>
</evidence>
<sequence>MNETVFRLAEDIYSGVYIPFSNLTGRWHLTCSQEMRTVRLSPSEAKSSLIHILTVTIISCGLMAIGLHTKRTGRSTIDISAAKCHDLHTRTQELVLFRKHGISLTRKHSVHKSPALSYPLRDEV</sequence>
<feature type="transmembrane region" description="Helical" evidence="1">
    <location>
        <begin position="49"/>
        <end position="67"/>
    </location>
</feature>
<evidence type="ECO:0000256" key="1">
    <source>
        <dbReference type="SAM" id="Phobius"/>
    </source>
</evidence>
<dbReference type="EMBL" id="ML732787">
    <property type="protein sequence ID" value="KAB8274570.1"/>
    <property type="molecule type" value="Genomic_DNA"/>
</dbReference>